<evidence type="ECO:0000313" key="3">
    <source>
        <dbReference type="Proteomes" id="UP000316921"/>
    </source>
</evidence>
<protein>
    <recommendedName>
        <fullName evidence="4">ELWxxDGT repeat protein</fullName>
    </recommendedName>
</protein>
<dbReference type="RefSeq" id="WP_419192135.1">
    <property type="nucleotide sequence ID" value="NZ_CP036287.1"/>
</dbReference>
<proteinExistence type="predicted"/>
<evidence type="ECO:0000313" key="2">
    <source>
        <dbReference type="EMBL" id="QDU65912.1"/>
    </source>
</evidence>
<feature type="signal peptide" evidence="1">
    <location>
        <begin position="1"/>
        <end position="24"/>
    </location>
</feature>
<sequence length="1014" mass="103594" precursor="true">MRTNANYGALAVSLLFAAASTAASQDLVANINVQEAPALGWVPDSDPGGFTSIGARTYFSAAGSGLGRVLYWTGAPGAAPQLLVDVDPSAGPKDPQDLIELPSGQFLFTAQTPATGREWFVSDGTSAGTTLLTEMVLGSFDGFIGQPTLHQGEVYFFATDANSPSRALWKTDGTAAGTERLEVLGLGGGLPVPGEQIVSAGGTLYYAFNDVGTSGPFWELWSTSGTVGGASKVIEVLESSFSGVRELTAVGSKLVFVAQGQGTGFEPWVSDGTALGTWPVQLMPGAAGSAPSGLTALGNHVYFAADDPTVGRELFRLDGSASSLKLVEDLNPGAAGSSPDELAVLNGALYFSGDDGVHGDELWSTSGAPGAASLFAEFAAGAAGSAPRDLVALGAQILCVAGSASTGAELYASDGTVAGTGLVADIVPGSSSSNPVGLFSNGAQVFFAATTEATGTELWRSDGTGVGTLETEMATVPFDQGSDPRYLTSIGGQLVFVANDGLNGIQPWASDGAPGGTGLLATVPSPSSPPIVAGEFRGRAYINVNSALNQWTLYQSDGTPAGTVPANLGIGSGFAGVKLVLRDRLLFTIGIDSDLYSTDGTAAGTVLLAQLSNQTGAFFAAGDYVYFRNWTSQTGKELWRTDGTPQGTQLVADIWPGPQWGVTDDFYFEAGSLGGLLYFRAETAANQTELWRTDGTVAGTELFADLNPLGGSYPSDFRTVDNHLFFSAYVDGGRYLFATDGVSVEQVLDAPLEPGMDGFANDQVYFVIQSVGGEPKLLSSDGTAAGTGIVADLGDAPVVFLRGAWKVTSGAEVLFSIYGGGISADFWVTDGTAAGTYQVTETLDTSIFEVDAPDELVRVGSEIYFRAWNQDLGGELFSLPIAAFGGWVAEPFGVGCAGSSGLAPTIGASGEASLGSTLTVELAGAAASAPVAHYFDFDYGLGAVGGCDVYLAAPKLLLLDSTDAVGAVTLSLAIPNDPVLAGIELWLQSVVADPGGGLAGVGALTPALEVIVRG</sequence>
<reference evidence="2 3" key="1">
    <citation type="submission" date="2019-02" db="EMBL/GenBank/DDBJ databases">
        <title>Deep-cultivation of Planctomycetes and their phenomic and genomic characterization uncovers novel biology.</title>
        <authorList>
            <person name="Wiegand S."/>
            <person name="Jogler M."/>
            <person name="Boedeker C."/>
            <person name="Pinto D."/>
            <person name="Vollmers J."/>
            <person name="Rivas-Marin E."/>
            <person name="Kohn T."/>
            <person name="Peeters S.H."/>
            <person name="Heuer A."/>
            <person name="Rast P."/>
            <person name="Oberbeckmann S."/>
            <person name="Bunk B."/>
            <person name="Jeske O."/>
            <person name="Meyerdierks A."/>
            <person name="Storesund J.E."/>
            <person name="Kallscheuer N."/>
            <person name="Luecker S."/>
            <person name="Lage O.M."/>
            <person name="Pohl T."/>
            <person name="Merkel B.J."/>
            <person name="Hornburger P."/>
            <person name="Mueller R.-W."/>
            <person name="Bruemmer F."/>
            <person name="Labrenz M."/>
            <person name="Spormann A.M."/>
            <person name="Op den Camp H."/>
            <person name="Overmann J."/>
            <person name="Amann R."/>
            <person name="Jetten M.S.M."/>
            <person name="Mascher T."/>
            <person name="Medema M.H."/>
            <person name="Devos D.P."/>
            <person name="Kaster A.-K."/>
            <person name="Ovreas L."/>
            <person name="Rohde M."/>
            <person name="Galperin M.Y."/>
            <person name="Jogler C."/>
        </authorList>
    </citation>
    <scope>NUCLEOTIDE SEQUENCE [LARGE SCALE GENOMIC DNA]</scope>
    <source>
        <strain evidence="2 3">Pla133</strain>
    </source>
</reference>
<accession>A0A518BG09</accession>
<keyword evidence="3" id="KW-1185">Reference proteome</keyword>
<evidence type="ECO:0000256" key="1">
    <source>
        <dbReference type="SAM" id="SignalP"/>
    </source>
</evidence>
<name>A0A518BG09_9BACT</name>
<evidence type="ECO:0008006" key="4">
    <source>
        <dbReference type="Google" id="ProtNLM"/>
    </source>
</evidence>
<organism evidence="2 3">
    <name type="scientific">Engelhardtia mirabilis</name>
    <dbReference type="NCBI Taxonomy" id="2528011"/>
    <lineage>
        <taxon>Bacteria</taxon>
        <taxon>Pseudomonadati</taxon>
        <taxon>Planctomycetota</taxon>
        <taxon>Planctomycetia</taxon>
        <taxon>Planctomycetia incertae sedis</taxon>
        <taxon>Engelhardtia</taxon>
    </lineage>
</organism>
<keyword evidence="1" id="KW-0732">Signal</keyword>
<dbReference type="AlphaFoldDB" id="A0A518BG09"/>
<dbReference type="Proteomes" id="UP000316921">
    <property type="component" value="Chromosome"/>
</dbReference>
<gene>
    <name evidence="2" type="ORF">Pla133_09780</name>
</gene>
<dbReference type="EMBL" id="CP036287">
    <property type="protein sequence ID" value="QDU65912.1"/>
    <property type="molecule type" value="Genomic_DNA"/>
</dbReference>
<feature type="chain" id="PRO_5022150406" description="ELWxxDGT repeat protein" evidence="1">
    <location>
        <begin position="25"/>
        <end position="1014"/>
    </location>
</feature>
<dbReference type="KEGG" id="pbap:Pla133_09780"/>